<dbReference type="Gene3D" id="1.20.1280.50">
    <property type="match status" value="1"/>
</dbReference>
<proteinExistence type="predicted"/>
<sequence>MSVLNANIALLESSTSLLEARNALDADIQMYESCLSPLRRMPPEILTLIFTFVSLPRGPTTQPAPWTVSAVCARWREIVISHPLFWTSIDLQSPCRTSLHVRRLKIQLRRSGDLPLDVAFSPLALFDKNLKAIDVELLQNLCEHSGRWGTLSLSGPRQLYLELKDLVRYPLALLREVEVRMRYKEDEDEDGSLDIFHDAPLLQKVVANKSHPESRLPLTMMLPYSQLVRYGGSSTWSGHLDLLGNASNLVDCALEIPRSGMPPTIPIHLPNLRRLSLSRPEFLKGLETPALLELYSPFASSLHRFLRRQSCKLRKLVVWEWSRTADASKLPRIIDAVPTVTELGLLIPLPIEFVHDFGANPAIAPLLECISTFSGTGVFTVDDDIFIQAIEERWAGGRLKSTKVYMDNRLEFPPSIRGRIELLRAQGMEFMASPSLGSLLNDVVPSEFQIQSLL</sequence>
<evidence type="ECO:0000313" key="2">
    <source>
        <dbReference type="Proteomes" id="UP001218188"/>
    </source>
</evidence>
<keyword evidence="2" id="KW-1185">Reference proteome</keyword>
<dbReference type="EMBL" id="JARJCM010000009">
    <property type="protein sequence ID" value="KAJ7043780.1"/>
    <property type="molecule type" value="Genomic_DNA"/>
</dbReference>
<dbReference type="AlphaFoldDB" id="A0AAD6TEQ1"/>
<dbReference type="InterPro" id="IPR036047">
    <property type="entry name" value="F-box-like_dom_sf"/>
</dbReference>
<evidence type="ECO:0000313" key="1">
    <source>
        <dbReference type="EMBL" id="KAJ7043780.1"/>
    </source>
</evidence>
<dbReference type="SUPFAM" id="SSF81383">
    <property type="entry name" value="F-box domain"/>
    <property type="match status" value="1"/>
</dbReference>
<name>A0AAD6TEQ1_9AGAR</name>
<organism evidence="1 2">
    <name type="scientific">Mycena alexandri</name>
    <dbReference type="NCBI Taxonomy" id="1745969"/>
    <lineage>
        <taxon>Eukaryota</taxon>
        <taxon>Fungi</taxon>
        <taxon>Dikarya</taxon>
        <taxon>Basidiomycota</taxon>
        <taxon>Agaricomycotina</taxon>
        <taxon>Agaricomycetes</taxon>
        <taxon>Agaricomycetidae</taxon>
        <taxon>Agaricales</taxon>
        <taxon>Marasmiineae</taxon>
        <taxon>Mycenaceae</taxon>
        <taxon>Mycena</taxon>
    </lineage>
</organism>
<protein>
    <recommendedName>
        <fullName evidence="3">F-box domain-containing protein</fullName>
    </recommendedName>
</protein>
<comment type="caution">
    <text evidence="1">The sequence shown here is derived from an EMBL/GenBank/DDBJ whole genome shotgun (WGS) entry which is preliminary data.</text>
</comment>
<gene>
    <name evidence="1" type="ORF">C8F04DRAFT_1073269</name>
</gene>
<evidence type="ECO:0008006" key="3">
    <source>
        <dbReference type="Google" id="ProtNLM"/>
    </source>
</evidence>
<accession>A0AAD6TEQ1</accession>
<dbReference type="Proteomes" id="UP001218188">
    <property type="component" value="Unassembled WGS sequence"/>
</dbReference>
<reference evidence="1" key="1">
    <citation type="submission" date="2023-03" db="EMBL/GenBank/DDBJ databases">
        <title>Massive genome expansion in bonnet fungi (Mycena s.s.) driven by repeated elements and novel gene families across ecological guilds.</title>
        <authorList>
            <consortium name="Lawrence Berkeley National Laboratory"/>
            <person name="Harder C.B."/>
            <person name="Miyauchi S."/>
            <person name="Viragh M."/>
            <person name="Kuo A."/>
            <person name="Thoen E."/>
            <person name="Andreopoulos B."/>
            <person name="Lu D."/>
            <person name="Skrede I."/>
            <person name="Drula E."/>
            <person name="Henrissat B."/>
            <person name="Morin E."/>
            <person name="Kohler A."/>
            <person name="Barry K."/>
            <person name="LaButti K."/>
            <person name="Morin E."/>
            <person name="Salamov A."/>
            <person name="Lipzen A."/>
            <person name="Mereny Z."/>
            <person name="Hegedus B."/>
            <person name="Baldrian P."/>
            <person name="Stursova M."/>
            <person name="Weitz H."/>
            <person name="Taylor A."/>
            <person name="Grigoriev I.V."/>
            <person name="Nagy L.G."/>
            <person name="Martin F."/>
            <person name="Kauserud H."/>
        </authorList>
    </citation>
    <scope>NUCLEOTIDE SEQUENCE</scope>
    <source>
        <strain evidence="1">CBHHK200</strain>
    </source>
</reference>